<dbReference type="Proteomes" id="UP000295444">
    <property type="component" value="Unassembled WGS sequence"/>
</dbReference>
<evidence type="ECO:0000313" key="1">
    <source>
        <dbReference type="EMBL" id="TDQ04939.1"/>
    </source>
</evidence>
<organism evidence="1 2">
    <name type="scientific">Labedaea rhizosphaerae</name>
    <dbReference type="NCBI Taxonomy" id="598644"/>
    <lineage>
        <taxon>Bacteria</taxon>
        <taxon>Bacillati</taxon>
        <taxon>Actinomycetota</taxon>
        <taxon>Actinomycetes</taxon>
        <taxon>Pseudonocardiales</taxon>
        <taxon>Pseudonocardiaceae</taxon>
        <taxon>Labedaea</taxon>
    </lineage>
</organism>
<accession>A0A4R6SLF5</accession>
<comment type="caution">
    <text evidence="1">The sequence shown here is derived from an EMBL/GenBank/DDBJ whole genome shotgun (WGS) entry which is preliminary data.</text>
</comment>
<proteinExistence type="predicted"/>
<dbReference type="RefSeq" id="WP_133847772.1">
    <property type="nucleotide sequence ID" value="NZ_SNXZ01000001.1"/>
</dbReference>
<sequence>MDPLISEVARSTDPQHAYETGALIAGLATDWMVKGYPDGTLYMLWADLTDLFESESLVRIGWESELLTDEQAHAVMLLAANEWLATPSRRRHRYLRRWADHDLWQMALTMQQ</sequence>
<dbReference type="AlphaFoldDB" id="A0A4R6SLF5"/>
<protein>
    <submittedName>
        <fullName evidence="1">Uncharacterized protein</fullName>
    </submittedName>
</protein>
<name>A0A4R6SLF5_LABRH</name>
<dbReference type="EMBL" id="SNXZ01000001">
    <property type="protein sequence ID" value="TDQ04939.1"/>
    <property type="molecule type" value="Genomic_DNA"/>
</dbReference>
<gene>
    <name evidence="1" type="ORF">EV186_101900</name>
</gene>
<evidence type="ECO:0000313" key="2">
    <source>
        <dbReference type="Proteomes" id="UP000295444"/>
    </source>
</evidence>
<keyword evidence="2" id="KW-1185">Reference proteome</keyword>
<reference evidence="1 2" key="1">
    <citation type="submission" date="2019-03" db="EMBL/GenBank/DDBJ databases">
        <title>Genomic Encyclopedia of Type Strains, Phase IV (KMG-IV): sequencing the most valuable type-strain genomes for metagenomic binning, comparative biology and taxonomic classification.</title>
        <authorList>
            <person name="Goeker M."/>
        </authorList>
    </citation>
    <scope>NUCLEOTIDE SEQUENCE [LARGE SCALE GENOMIC DNA]</scope>
    <source>
        <strain evidence="1 2">DSM 45361</strain>
    </source>
</reference>